<dbReference type="InterPro" id="IPR013103">
    <property type="entry name" value="RVT_2"/>
</dbReference>
<gene>
    <name evidence="2" type="ORF">PHMEG_0008038</name>
</gene>
<evidence type="ECO:0000313" key="3">
    <source>
        <dbReference type="Proteomes" id="UP000198211"/>
    </source>
</evidence>
<sequence length="75" mass="8484">MIIAVKTMGEIRDVKEALKKTLKIKGLGTAKVILGMKIDHDKNGETLMIKQTRYIDDVVKRLGQLHVHFKVTDNP</sequence>
<dbReference type="Proteomes" id="UP000198211">
    <property type="component" value="Unassembled WGS sequence"/>
</dbReference>
<dbReference type="AlphaFoldDB" id="A0A225WJP8"/>
<keyword evidence="3" id="KW-1185">Reference proteome</keyword>
<evidence type="ECO:0000313" key="2">
    <source>
        <dbReference type="EMBL" id="OWZ17951.1"/>
    </source>
</evidence>
<proteinExistence type="predicted"/>
<dbReference type="Pfam" id="PF07727">
    <property type="entry name" value="RVT_2"/>
    <property type="match status" value="1"/>
</dbReference>
<dbReference type="EMBL" id="NBNE01000665">
    <property type="protein sequence ID" value="OWZ17951.1"/>
    <property type="molecule type" value="Genomic_DNA"/>
</dbReference>
<accession>A0A225WJP8</accession>
<name>A0A225WJP8_9STRA</name>
<protein>
    <submittedName>
        <fullName evidence="2">Polyprotein</fullName>
    </submittedName>
</protein>
<comment type="caution">
    <text evidence="2">The sequence shown here is derived from an EMBL/GenBank/DDBJ whole genome shotgun (WGS) entry which is preliminary data.</text>
</comment>
<feature type="domain" description="Reverse transcriptase Ty1/copia-type" evidence="1">
    <location>
        <begin position="1"/>
        <end position="63"/>
    </location>
</feature>
<organism evidence="2 3">
    <name type="scientific">Phytophthora megakarya</name>
    <dbReference type="NCBI Taxonomy" id="4795"/>
    <lineage>
        <taxon>Eukaryota</taxon>
        <taxon>Sar</taxon>
        <taxon>Stramenopiles</taxon>
        <taxon>Oomycota</taxon>
        <taxon>Peronosporomycetes</taxon>
        <taxon>Peronosporales</taxon>
        <taxon>Peronosporaceae</taxon>
        <taxon>Phytophthora</taxon>
    </lineage>
</organism>
<reference evidence="3" key="1">
    <citation type="submission" date="2017-03" db="EMBL/GenBank/DDBJ databases">
        <title>Phytopthora megakarya and P. palmivora, two closely related causual agents of cacao black pod achieved similar genome size and gene model numbers by different mechanisms.</title>
        <authorList>
            <person name="Ali S."/>
            <person name="Shao J."/>
            <person name="Larry D.J."/>
            <person name="Kronmiller B."/>
            <person name="Shen D."/>
            <person name="Strem M.D."/>
            <person name="Melnick R.L."/>
            <person name="Guiltinan M.J."/>
            <person name="Tyler B.M."/>
            <person name="Meinhardt L.W."/>
            <person name="Bailey B.A."/>
        </authorList>
    </citation>
    <scope>NUCLEOTIDE SEQUENCE [LARGE SCALE GENOMIC DNA]</scope>
    <source>
        <strain evidence="3">zdho120</strain>
    </source>
</reference>
<evidence type="ECO:0000259" key="1">
    <source>
        <dbReference type="Pfam" id="PF07727"/>
    </source>
</evidence>